<organism evidence="1 2">
    <name type="scientific">Saccharopolyspora shandongensis</name>
    <dbReference type="NCBI Taxonomy" id="418495"/>
    <lineage>
        <taxon>Bacteria</taxon>
        <taxon>Bacillati</taxon>
        <taxon>Actinomycetota</taxon>
        <taxon>Actinomycetes</taxon>
        <taxon>Pseudonocardiales</taxon>
        <taxon>Pseudonocardiaceae</taxon>
        <taxon>Saccharopolyspora</taxon>
    </lineage>
</organism>
<accession>A0A1H3TWY0</accession>
<gene>
    <name evidence="1" type="ORF">SAMN05216215_10951</name>
</gene>
<dbReference type="Proteomes" id="UP000199529">
    <property type="component" value="Unassembled WGS sequence"/>
</dbReference>
<dbReference type="InterPro" id="IPR009057">
    <property type="entry name" value="Homeodomain-like_sf"/>
</dbReference>
<evidence type="ECO:0000313" key="1">
    <source>
        <dbReference type="EMBL" id="SDZ54622.1"/>
    </source>
</evidence>
<protein>
    <submittedName>
        <fullName evidence="1">Transcriptional regulator, TetR family</fullName>
    </submittedName>
</protein>
<dbReference type="AlphaFoldDB" id="A0A1H3TWY0"/>
<keyword evidence="2" id="KW-1185">Reference proteome</keyword>
<dbReference type="STRING" id="418495.SAMN05216215_10951"/>
<proteinExistence type="predicted"/>
<sequence length="200" mass="21864">MGVILSSTERTGDARERLLARLLDAFDEALPAPEVSLREIASRTGTSHALLRYHFGSLPGVLAAMLKAQRSRDNEALFEAAQQGTFDDLVVAIWRTYTRPEQLSRVRGFFHVVGLAAYSPENFREFIDSLDDLTKILASLAEREGLDAKEALTTASVTIAAIRGLLLQEVLTPAVHSEDAVALILRMSKGQSVPRTHPGP</sequence>
<reference evidence="2" key="1">
    <citation type="submission" date="2016-10" db="EMBL/GenBank/DDBJ databases">
        <authorList>
            <person name="Varghese N."/>
            <person name="Submissions S."/>
        </authorList>
    </citation>
    <scope>NUCLEOTIDE SEQUENCE [LARGE SCALE GENOMIC DNA]</scope>
    <source>
        <strain evidence="2">CGMCC 4.3530</strain>
    </source>
</reference>
<name>A0A1H3TWY0_9PSEU</name>
<evidence type="ECO:0000313" key="2">
    <source>
        <dbReference type="Proteomes" id="UP000199529"/>
    </source>
</evidence>
<dbReference type="EMBL" id="FNOK01000095">
    <property type="protein sequence ID" value="SDZ54622.1"/>
    <property type="molecule type" value="Genomic_DNA"/>
</dbReference>
<dbReference type="SUPFAM" id="SSF46689">
    <property type="entry name" value="Homeodomain-like"/>
    <property type="match status" value="1"/>
</dbReference>
<dbReference type="Gene3D" id="1.10.357.10">
    <property type="entry name" value="Tetracycline Repressor, domain 2"/>
    <property type="match status" value="1"/>
</dbReference>